<protein>
    <submittedName>
        <fullName evidence="2">Uncharacterized protein</fullName>
    </submittedName>
</protein>
<gene>
    <name evidence="2" type="ORF">NP233_g7001</name>
</gene>
<feature type="region of interest" description="Disordered" evidence="1">
    <location>
        <begin position="1"/>
        <end position="56"/>
    </location>
</feature>
<evidence type="ECO:0000313" key="3">
    <source>
        <dbReference type="Proteomes" id="UP001213000"/>
    </source>
</evidence>
<accession>A0AAD5VVK4</accession>
<dbReference type="AlphaFoldDB" id="A0AAD5VVK4"/>
<proteinExistence type="predicted"/>
<organism evidence="2 3">
    <name type="scientific">Leucocoprinus birnbaumii</name>
    <dbReference type="NCBI Taxonomy" id="56174"/>
    <lineage>
        <taxon>Eukaryota</taxon>
        <taxon>Fungi</taxon>
        <taxon>Dikarya</taxon>
        <taxon>Basidiomycota</taxon>
        <taxon>Agaricomycotina</taxon>
        <taxon>Agaricomycetes</taxon>
        <taxon>Agaricomycetidae</taxon>
        <taxon>Agaricales</taxon>
        <taxon>Agaricineae</taxon>
        <taxon>Agaricaceae</taxon>
        <taxon>Leucocoprinus</taxon>
    </lineage>
</organism>
<evidence type="ECO:0000313" key="2">
    <source>
        <dbReference type="EMBL" id="KAJ3566444.1"/>
    </source>
</evidence>
<keyword evidence="3" id="KW-1185">Reference proteome</keyword>
<comment type="caution">
    <text evidence="2">The sequence shown here is derived from an EMBL/GenBank/DDBJ whole genome shotgun (WGS) entry which is preliminary data.</text>
</comment>
<name>A0AAD5VVK4_9AGAR</name>
<dbReference type="Proteomes" id="UP001213000">
    <property type="component" value="Unassembled WGS sequence"/>
</dbReference>
<sequence length="204" mass="22251">MPSNISFNERDVMDLTRAYTDAPVPPSSPRLRNCGPRQQHQQHQVPPAMGRPNENAPALSIRQNHSATSQDDRRSGASAAAIALLGTAAPCPNSLAPNTGAKSPPETLERLAAQEARAYHPAWHRQTCPIYLDSFHKAAEIPYRSKVGVHELGEWASQRSERCIIQSSRPFAKSLAPKAVHRSPTPTGSSVSRGLRPPILAYWA</sequence>
<evidence type="ECO:0000256" key="1">
    <source>
        <dbReference type="SAM" id="MobiDB-lite"/>
    </source>
</evidence>
<dbReference type="EMBL" id="JANIEX010000487">
    <property type="protein sequence ID" value="KAJ3566444.1"/>
    <property type="molecule type" value="Genomic_DNA"/>
</dbReference>
<reference evidence="2" key="1">
    <citation type="submission" date="2022-07" db="EMBL/GenBank/DDBJ databases">
        <title>Genome Sequence of Leucocoprinus birnbaumii.</title>
        <authorList>
            <person name="Buettner E."/>
        </authorList>
    </citation>
    <scope>NUCLEOTIDE SEQUENCE</scope>
    <source>
        <strain evidence="2">VT141</strain>
    </source>
</reference>